<evidence type="ECO:0000313" key="2">
    <source>
        <dbReference type="Proteomes" id="UP000604046"/>
    </source>
</evidence>
<keyword evidence="2" id="KW-1185">Reference proteome</keyword>
<comment type="caution">
    <text evidence="1">The sequence shown here is derived from an EMBL/GenBank/DDBJ whole genome shotgun (WGS) entry which is preliminary data.</text>
</comment>
<protein>
    <submittedName>
        <fullName evidence="1">Uncharacterized protein</fullName>
    </submittedName>
</protein>
<dbReference type="AlphaFoldDB" id="A0A812RQ73"/>
<evidence type="ECO:0000313" key="1">
    <source>
        <dbReference type="EMBL" id="CAE7448298.1"/>
    </source>
</evidence>
<proteinExistence type="predicted"/>
<feature type="non-terminal residue" evidence="1">
    <location>
        <position position="1"/>
    </location>
</feature>
<name>A0A812RQ73_9DINO</name>
<dbReference type="EMBL" id="CAJNDS010002359">
    <property type="protein sequence ID" value="CAE7448298.1"/>
    <property type="molecule type" value="Genomic_DNA"/>
</dbReference>
<gene>
    <name evidence="1" type="ORF">SNAT2548_LOCUS24472</name>
</gene>
<reference evidence="1" key="1">
    <citation type="submission" date="2021-02" db="EMBL/GenBank/DDBJ databases">
        <authorList>
            <person name="Dougan E. K."/>
            <person name="Rhodes N."/>
            <person name="Thang M."/>
            <person name="Chan C."/>
        </authorList>
    </citation>
    <scope>NUCLEOTIDE SEQUENCE</scope>
</reference>
<sequence>KDAASPVWPRLVGRLSAMLQEDMLPARGAANIFWANGILSEKVRECDELLMELAGYVERHVGTMNPQELSSCFVTGVKAENMSPHHLSNSLWALANLHDAAPQALTAVPAIEEHIPRRVKSMKPQELSSSLWAAANLQDAAPQVLAAVPAIAEHMPHKVEDMNLQELLSSLWALGNLQDAAPHGLTAVSAIAHGISIKVYQGPFPPLTKILSTRSVVLSAD</sequence>
<dbReference type="Proteomes" id="UP000604046">
    <property type="component" value="Unassembled WGS sequence"/>
</dbReference>
<feature type="non-terminal residue" evidence="1">
    <location>
        <position position="221"/>
    </location>
</feature>
<organism evidence="1 2">
    <name type="scientific">Symbiodinium natans</name>
    <dbReference type="NCBI Taxonomy" id="878477"/>
    <lineage>
        <taxon>Eukaryota</taxon>
        <taxon>Sar</taxon>
        <taxon>Alveolata</taxon>
        <taxon>Dinophyceae</taxon>
        <taxon>Suessiales</taxon>
        <taxon>Symbiodiniaceae</taxon>
        <taxon>Symbiodinium</taxon>
    </lineage>
</organism>
<accession>A0A812RQ73</accession>